<dbReference type="Pfam" id="PF10168">
    <property type="entry name" value="Nup88"/>
    <property type="match status" value="1"/>
</dbReference>
<dbReference type="GO" id="GO:0000055">
    <property type="term" value="P:ribosomal large subunit export from nucleus"/>
    <property type="evidence" value="ECO:0007669"/>
    <property type="project" value="InterPro"/>
</dbReference>
<proteinExistence type="predicted"/>
<keyword evidence="8" id="KW-0175">Coiled coil</keyword>
<evidence type="ECO:0000256" key="4">
    <source>
        <dbReference type="ARBA" id="ARBA00022927"/>
    </source>
</evidence>
<evidence type="ECO:0000256" key="6">
    <source>
        <dbReference type="ARBA" id="ARBA00023132"/>
    </source>
</evidence>
<dbReference type="GO" id="GO:0006406">
    <property type="term" value="P:mRNA export from nucleus"/>
    <property type="evidence" value="ECO:0007669"/>
    <property type="project" value="TreeGrafter"/>
</dbReference>
<dbReference type="PANTHER" id="PTHR13257:SF0">
    <property type="entry name" value="NUCLEAR PORE COMPLEX PROTEIN NUP88"/>
    <property type="match status" value="1"/>
</dbReference>
<keyword evidence="3" id="KW-0509">mRNA transport</keyword>
<dbReference type="GO" id="GO:0005643">
    <property type="term" value="C:nuclear pore"/>
    <property type="evidence" value="ECO:0007669"/>
    <property type="project" value="UniProtKB-SubCell"/>
</dbReference>
<evidence type="ECO:0000313" key="9">
    <source>
        <dbReference type="EMBL" id="KAJ6633185.1"/>
    </source>
</evidence>
<dbReference type="Proteomes" id="UP001151699">
    <property type="component" value="Unassembled WGS sequence"/>
</dbReference>
<evidence type="ECO:0000256" key="1">
    <source>
        <dbReference type="ARBA" id="ARBA00004567"/>
    </source>
</evidence>
<keyword evidence="10" id="KW-1185">Reference proteome</keyword>
<feature type="coiled-coil region" evidence="8">
    <location>
        <begin position="554"/>
        <end position="595"/>
    </location>
</feature>
<name>A0A9Q0MM22_9DIPT</name>
<comment type="caution">
    <text evidence="9">The sequence shown here is derived from an EMBL/GenBank/DDBJ whole genome shotgun (WGS) entry which is preliminary data.</text>
</comment>
<dbReference type="InterPro" id="IPR037700">
    <property type="entry name" value="NUP88/NUP82"/>
</dbReference>
<keyword evidence="5" id="KW-0811">Translocation</keyword>
<protein>
    <submittedName>
        <fullName evidence="9">Nuclear pore complex protein Nup88</fullName>
    </submittedName>
</protein>
<keyword evidence="4" id="KW-0653">Protein transport</keyword>
<keyword evidence="7" id="KW-0539">Nucleus</keyword>
<accession>A0A9Q0MM22</accession>
<gene>
    <name evidence="9" type="primary">mbo</name>
    <name evidence="9" type="ORF">Bhyg_16812</name>
</gene>
<keyword evidence="2" id="KW-0813">Transport</keyword>
<dbReference type="InterPro" id="IPR019321">
    <property type="entry name" value="Nucleoporin_Nup88"/>
</dbReference>
<dbReference type="GO" id="GO:0006606">
    <property type="term" value="P:protein import into nucleus"/>
    <property type="evidence" value="ECO:0007669"/>
    <property type="project" value="TreeGrafter"/>
</dbReference>
<evidence type="ECO:0000256" key="2">
    <source>
        <dbReference type="ARBA" id="ARBA00022448"/>
    </source>
</evidence>
<evidence type="ECO:0000256" key="7">
    <source>
        <dbReference type="ARBA" id="ARBA00023242"/>
    </source>
</evidence>
<reference evidence="9" key="1">
    <citation type="submission" date="2022-07" db="EMBL/GenBank/DDBJ databases">
        <authorList>
            <person name="Trinca V."/>
            <person name="Uliana J.V.C."/>
            <person name="Torres T.T."/>
            <person name="Ward R.J."/>
            <person name="Monesi N."/>
        </authorList>
    </citation>
    <scope>NUCLEOTIDE SEQUENCE</scope>
    <source>
        <strain evidence="9">HSMRA1968</strain>
        <tissue evidence="9">Whole embryos</tissue>
    </source>
</reference>
<comment type="subcellular location">
    <subcellularLocation>
        <location evidence="1">Nucleus</location>
        <location evidence="1">Nuclear pore complex</location>
    </subcellularLocation>
</comment>
<dbReference type="OrthoDB" id="341482at2759"/>
<dbReference type="EMBL" id="WJQU01002141">
    <property type="protein sequence ID" value="KAJ6633185.1"/>
    <property type="molecule type" value="Genomic_DNA"/>
</dbReference>
<evidence type="ECO:0000256" key="5">
    <source>
        <dbReference type="ARBA" id="ARBA00023010"/>
    </source>
</evidence>
<evidence type="ECO:0000256" key="8">
    <source>
        <dbReference type="SAM" id="Coils"/>
    </source>
</evidence>
<dbReference type="PANTHER" id="PTHR13257">
    <property type="entry name" value="NUCLEOPORIN NUP84-RELATED"/>
    <property type="match status" value="1"/>
</dbReference>
<sequence length="706" mass="80173">MANLIDTDCFKFNEQKIFAALRQTLRPDQASETQNIIECKDDMLFVWNSVDCHVLCFNWRAANARSDENIKYQVLLPSSPQNYVIDKIIASYEGSYLALSGRRGVSILELPRRYGPNGTYSEGRDTIICRSHNLDDRLFTTNIQLEVLQVRWHPASPKDSHLLVLLSNNSIRVYDEEVLSHVWRVGPLPTAKPPTVSNVPFLNILGDTAVDFDFAPPRVLTPGRDTQGFNNYTLVESTMTTVSRVQWPLVILRGNGTLYVLTIGIETSKPQLQGPLSVYPATDDNYGFDSCSIVVLPSLPATIILCESTGKIHHALLMDNEEEQEVVNEIDASLCVYPCQYSVHVLETVTLELGILAKKLQSSSSCPIYLKRDLTDESRYFAYHNTGLHAITVNFVRDLQQFVDSEDSNIESTNMLGMSSRAEYLVCTKAVDSSKTNSVLGFTQIQSPSGILLLLASGQVVSLSLITDPGFLREPQLKLKDKGTDPKHLPNSEFEMYIRSILSAEKLQPILKLNTSTEPSPKESIGLLMNAIEILREKYFPRLSKARMEIDKRVKHLQVLKEQQKQEITQLQKEKDEIRAKAERLAELYEDVSDKQQILFKRVQEVVRLATLKTPDSTQRENEFQKQIERVNALTKTLGSNILIAKKKMEKQNIQVDQFKKENSKKKIVLQPKVEKTIMELLSELHDDIREQTEQIVRFKEHLNMS</sequence>
<dbReference type="AlphaFoldDB" id="A0A9Q0MM22"/>
<dbReference type="GO" id="GO:0017056">
    <property type="term" value="F:structural constituent of nuclear pore"/>
    <property type="evidence" value="ECO:0007669"/>
    <property type="project" value="InterPro"/>
</dbReference>
<organism evidence="9 10">
    <name type="scientific">Pseudolycoriella hygida</name>
    <dbReference type="NCBI Taxonomy" id="35572"/>
    <lineage>
        <taxon>Eukaryota</taxon>
        <taxon>Metazoa</taxon>
        <taxon>Ecdysozoa</taxon>
        <taxon>Arthropoda</taxon>
        <taxon>Hexapoda</taxon>
        <taxon>Insecta</taxon>
        <taxon>Pterygota</taxon>
        <taxon>Neoptera</taxon>
        <taxon>Endopterygota</taxon>
        <taxon>Diptera</taxon>
        <taxon>Nematocera</taxon>
        <taxon>Sciaroidea</taxon>
        <taxon>Sciaridae</taxon>
        <taxon>Pseudolycoriella</taxon>
    </lineage>
</organism>
<evidence type="ECO:0000313" key="10">
    <source>
        <dbReference type="Proteomes" id="UP001151699"/>
    </source>
</evidence>
<dbReference type="GO" id="GO:0000056">
    <property type="term" value="P:ribosomal small subunit export from nucleus"/>
    <property type="evidence" value="ECO:0007669"/>
    <property type="project" value="InterPro"/>
</dbReference>
<evidence type="ECO:0000256" key="3">
    <source>
        <dbReference type="ARBA" id="ARBA00022816"/>
    </source>
</evidence>
<feature type="coiled-coil region" evidence="8">
    <location>
        <begin position="642"/>
        <end position="702"/>
    </location>
</feature>
<keyword evidence="6" id="KW-0906">Nuclear pore complex</keyword>